<evidence type="ECO:0000313" key="5">
    <source>
        <dbReference type="EMBL" id="RZC51023.1"/>
    </source>
</evidence>
<dbReference type="InterPro" id="IPR038765">
    <property type="entry name" value="Papain-like_cys_pep_sf"/>
</dbReference>
<dbReference type="PANTHER" id="PTHR46034:SF7">
    <property type="entry name" value="INFLUENZA VIRUS NS1A-BINDING PROTEIN"/>
    <property type="match status" value="1"/>
</dbReference>
<dbReference type="SMART" id="SM00612">
    <property type="entry name" value="Kelch"/>
    <property type="match status" value="5"/>
</dbReference>
<dbReference type="PANTHER" id="PTHR46034">
    <property type="match status" value="1"/>
</dbReference>
<accession>A0A4Y7IQ84</accession>
<dbReference type="GO" id="GO:0034976">
    <property type="term" value="P:response to endoplasmic reticulum stress"/>
    <property type="evidence" value="ECO:0007669"/>
    <property type="project" value="InterPro"/>
</dbReference>
<dbReference type="SUPFAM" id="SSF54001">
    <property type="entry name" value="Cysteine proteinases"/>
    <property type="match status" value="1"/>
</dbReference>
<reference evidence="5 6" key="1">
    <citation type="journal article" date="2018" name="Science">
        <title>The opium poppy genome and morphinan production.</title>
        <authorList>
            <person name="Guo L."/>
            <person name="Winzer T."/>
            <person name="Yang X."/>
            <person name="Li Y."/>
            <person name="Ning Z."/>
            <person name="He Z."/>
            <person name="Teodor R."/>
            <person name="Lu Y."/>
            <person name="Bowser T.A."/>
            <person name="Graham I.A."/>
            <person name="Ye K."/>
        </authorList>
    </citation>
    <scope>NUCLEOTIDE SEQUENCE [LARGE SCALE GENOMIC DNA]</scope>
    <source>
        <strain evidence="6">cv. HN1</strain>
        <tissue evidence="5">Leaves</tissue>
    </source>
</reference>
<evidence type="ECO:0000259" key="4">
    <source>
        <dbReference type="PROSITE" id="PS50600"/>
    </source>
</evidence>
<dbReference type="GO" id="GO:0006508">
    <property type="term" value="P:proteolysis"/>
    <property type="evidence" value="ECO:0007669"/>
    <property type="project" value="UniProtKB-KW"/>
</dbReference>
<dbReference type="EMBL" id="CM010716">
    <property type="protein sequence ID" value="RZC51023.1"/>
    <property type="molecule type" value="Genomic_DNA"/>
</dbReference>
<dbReference type="Gramene" id="RZC51023">
    <property type="protein sequence ID" value="RZC51023"/>
    <property type="gene ID" value="C5167_019446"/>
</dbReference>
<gene>
    <name evidence="5" type="ORF">C5167_019446</name>
</gene>
<dbReference type="InterPro" id="IPR015915">
    <property type="entry name" value="Kelch-typ_b-propeller"/>
</dbReference>
<dbReference type="AlphaFoldDB" id="A0A4Y7IQ84"/>
<dbReference type="Proteomes" id="UP000316621">
    <property type="component" value="Chromosome 2"/>
</dbReference>
<dbReference type="GO" id="GO:0008234">
    <property type="term" value="F:cysteine-type peptidase activity"/>
    <property type="evidence" value="ECO:0007669"/>
    <property type="project" value="InterPro"/>
</dbReference>
<keyword evidence="3" id="KW-0378">Hydrolase</keyword>
<dbReference type="PROSITE" id="PS50600">
    <property type="entry name" value="ULP_PROTEASE"/>
    <property type="match status" value="1"/>
</dbReference>
<dbReference type="InterPro" id="IPR003653">
    <property type="entry name" value="Peptidase_C48_C"/>
</dbReference>
<protein>
    <recommendedName>
        <fullName evidence="4">Ubiquitin-like protease family profile domain-containing protein</fullName>
    </recommendedName>
</protein>
<keyword evidence="6" id="KW-1185">Reference proteome</keyword>
<evidence type="ECO:0000256" key="3">
    <source>
        <dbReference type="ARBA" id="ARBA00022801"/>
    </source>
</evidence>
<dbReference type="Gene3D" id="2.120.10.80">
    <property type="entry name" value="Kelch-type beta propeller"/>
    <property type="match status" value="1"/>
</dbReference>
<dbReference type="Pfam" id="PF01344">
    <property type="entry name" value="Kelch_1"/>
    <property type="match status" value="2"/>
</dbReference>
<evidence type="ECO:0000313" key="6">
    <source>
        <dbReference type="Proteomes" id="UP000316621"/>
    </source>
</evidence>
<dbReference type="InterPro" id="IPR044832">
    <property type="entry name" value="NRP-like"/>
</dbReference>
<proteinExistence type="inferred from homology"/>
<dbReference type="Gene3D" id="3.40.395.10">
    <property type="entry name" value="Adenoviral Proteinase, Chain A"/>
    <property type="match status" value="1"/>
</dbReference>
<name>A0A4Y7IQ84_PAPSO</name>
<organism evidence="5 6">
    <name type="scientific">Papaver somniferum</name>
    <name type="common">Opium poppy</name>
    <dbReference type="NCBI Taxonomy" id="3469"/>
    <lineage>
        <taxon>Eukaryota</taxon>
        <taxon>Viridiplantae</taxon>
        <taxon>Streptophyta</taxon>
        <taxon>Embryophyta</taxon>
        <taxon>Tracheophyta</taxon>
        <taxon>Spermatophyta</taxon>
        <taxon>Magnoliopsida</taxon>
        <taxon>Ranunculales</taxon>
        <taxon>Papaveraceae</taxon>
        <taxon>Papaveroideae</taxon>
        <taxon>Papaver</taxon>
    </lineage>
</organism>
<feature type="domain" description="Ubiquitin-like protease family profile" evidence="4">
    <location>
        <begin position="39"/>
        <end position="211"/>
    </location>
</feature>
<dbReference type="Pfam" id="PF24681">
    <property type="entry name" value="Kelch_KLHDC2_KLHL20_DRC7"/>
    <property type="match status" value="1"/>
</dbReference>
<dbReference type="Pfam" id="PF02902">
    <property type="entry name" value="Peptidase_C48"/>
    <property type="match status" value="1"/>
</dbReference>
<dbReference type="InterPro" id="IPR006652">
    <property type="entry name" value="Kelch_1"/>
</dbReference>
<evidence type="ECO:0000256" key="1">
    <source>
        <dbReference type="ARBA" id="ARBA00005234"/>
    </source>
</evidence>
<dbReference type="SUPFAM" id="SSF117281">
    <property type="entry name" value="Kelch motif"/>
    <property type="match status" value="1"/>
</dbReference>
<sequence>MGLDNELLLLEARVYMRAEKRYSELERTKRKKDLSMGNDTILSYNNVVLRRSDLEISGEVFLNDAIIQFYFSYLQSGSSSQDVLLLPPSISFLIMNYPHSENLKDIVEPLKLREKKVVIFAINNNTNVEAEGGSHWSLLAYEKNSEVFVHHDSMGTSNKMYAEKLYRAVVGFMGECKSDSSKIRLLECPCTPQQKNGFDCGLYVTAITKVICNWYKKGDSSGLWYSEVMKLTPEMVSHMRSDIPMLIQELVAKKEEKIEKENEEFVSCELSVLLNDIEEENEKVLVTFHLCHLLVVVNESRVQEEKEVSSSCSDAQPTADQLKAEIQWLEKRIEELESQLYHSTSPAGSPKTSSAFTMDVKEFLDNNKRVVLFGGYDSTDWLSTVDCYSPLSDTKERLRPMNFARSYAATAAVRDDIYIFGGGDGTSFFKTVEPYNLERNEWTPCPSLSHIKGCLSGVTLRDKIYAIGGGDGIECLSDVETFDPAAWKWIPAQSMQEKRSSGAVAELKGTIYAAGGYDGKKYLRSVERFDPREGSWSRISSMHFQRGGHSLVAMNEKLYALGGYDGQNMVLTVEEYDCRRNSWIKSKEMMMEPRIYATAGVIGESIFVISGLKTIETLTETVECYKEGGGWSFVNPKGAGKRCFSTSIFM</sequence>
<evidence type="ECO:0000256" key="2">
    <source>
        <dbReference type="ARBA" id="ARBA00022670"/>
    </source>
</evidence>
<comment type="similarity">
    <text evidence="1">Belongs to the peptidase C48 family.</text>
</comment>
<keyword evidence="2" id="KW-0645">Protease</keyword>